<evidence type="ECO:0000256" key="1">
    <source>
        <dbReference type="ARBA" id="ARBA00004141"/>
    </source>
</evidence>
<dbReference type="GO" id="GO:0016020">
    <property type="term" value="C:membrane"/>
    <property type="evidence" value="ECO:0007669"/>
    <property type="project" value="UniProtKB-SubCell"/>
</dbReference>
<evidence type="ECO:0000313" key="6">
    <source>
        <dbReference type="EMBL" id="GMR51651.1"/>
    </source>
</evidence>
<evidence type="ECO:0000313" key="7">
    <source>
        <dbReference type="Proteomes" id="UP001328107"/>
    </source>
</evidence>
<dbReference type="EMBL" id="BTRK01000005">
    <property type="protein sequence ID" value="GMR51651.1"/>
    <property type="molecule type" value="Genomic_DNA"/>
</dbReference>
<keyword evidence="4 5" id="KW-0472">Membrane</keyword>
<reference evidence="7" key="1">
    <citation type="submission" date="2022-10" db="EMBL/GenBank/DDBJ databases">
        <title>Genome assembly of Pristionchus species.</title>
        <authorList>
            <person name="Yoshida K."/>
            <person name="Sommer R.J."/>
        </authorList>
    </citation>
    <scope>NUCLEOTIDE SEQUENCE [LARGE SCALE GENOMIC DNA]</scope>
    <source>
        <strain evidence="7">RS5460</strain>
    </source>
</reference>
<dbReference type="InterPro" id="IPR053286">
    <property type="entry name" value="Nematode_rcpt-like_srab"/>
</dbReference>
<feature type="transmembrane region" description="Helical" evidence="5">
    <location>
        <begin position="52"/>
        <end position="75"/>
    </location>
</feature>
<protein>
    <recommendedName>
        <fullName evidence="8">G protein-coupled receptor</fullName>
    </recommendedName>
</protein>
<comment type="subcellular location">
    <subcellularLocation>
        <location evidence="1">Membrane</location>
        <topology evidence="1">Multi-pass membrane protein</topology>
    </subcellularLocation>
</comment>
<evidence type="ECO:0000256" key="2">
    <source>
        <dbReference type="ARBA" id="ARBA00022692"/>
    </source>
</evidence>
<evidence type="ECO:0000256" key="5">
    <source>
        <dbReference type="SAM" id="Phobius"/>
    </source>
</evidence>
<name>A0AAN5CV92_9BILA</name>
<feature type="transmembrane region" description="Helical" evidence="5">
    <location>
        <begin position="20"/>
        <end position="40"/>
    </location>
</feature>
<feature type="non-terminal residue" evidence="6">
    <location>
        <position position="96"/>
    </location>
</feature>
<keyword evidence="7" id="KW-1185">Reference proteome</keyword>
<dbReference type="PANTHER" id="PTHR46561">
    <property type="entry name" value="SERPENTINE RECEPTOR, CLASS AB (CLASS A-LIKE)-RELATED"/>
    <property type="match status" value="1"/>
</dbReference>
<keyword evidence="2 5" id="KW-0812">Transmembrane</keyword>
<gene>
    <name evidence="6" type="ORF">PMAYCL1PPCAC_21846</name>
</gene>
<feature type="non-terminal residue" evidence="6">
    <location>
        <position position="1"/>
    </location>
</feature>
<keyword evidence="3 5" id="KW-1133">Transmembrane helix</keyword>
<evidence type="ECO:0000256" key="4">
    <source>
        <dbReference type="ARBA" id="ARBA00023136"/>
    </source>
</evidence>
<dbReference type="Pfam" id="PF10292">
    <property type="entry name" value="7TM_GPCR_Srab"/>
    <property type="match status" value="1"/>
</dbReference>
<proteinExistence type="predicted"/>
<comment type="caution">
    <text evidence="6">The sequence shown here is derived from an EMBL/GenBank/DDBJ whole genome shotgun (WGS) entry which is preliminary data.</text>
</comment>
<dbReference type="PANTHER" id="PTHR46561:SF11">
    <property type="entry name" value="SERPENTINE RECEPTOR CLASS ALPHA_BETA-14"/>
    <property type="match status" value="1"/>
</dbReference>
<organism evidence="6 7">
    <name type="scientific">Pristionchus mayeri</name>
    <dbReference type="NCBI Taxonomy" id="1317129"/>
    <lineage>
        <taxon>Eukaryota</taxon>
        <taxon>Metazoa</taxon>
        <taxon>Ecdysozoa</taxon>
        <taxon>Nematoda</taxon>
        <taxon>Chromadorea</taxon>
        <taxon>Rhabditida</taxon>
        <taxon>Rhabditina</taxon>
        <taxon>Diplogasteromorpha</taxon>
        <taxon>Diplogasteroidea</taxon>
        <taxon>Neodiplogasteridae</taxon>
        <taxon>Pristionchus</taxon>
    </lineage>
</organism>
<sequence>EDLVHRGYDCYLWRAPPCFTLYGTMFSLIIISLERIIATVQYKTYEQSPKWLGFLLGFVEILIPLACTGVATYYYDFEVRFLYCSIVSQSNFSIFV</sequence>
<dbReference type="AlphaFoldDB" id="A0AAN5CV92"/>
<evidence type="ECO:0008006" key="8">
    <source>
        <dbReference type="Google" id="ProtNLM"/>
    </source>
</evidence>
<dbReference type="Proteomes" id="UP001328107">
    <property type="component" value="Unassembled WGS sequence"/>
</dbReference>
<evidence type="ECO:0000256" key="3">
    <source>
        <dbReference type="ARBA" id="ARBA00022989"/>
    </source>
</evidence>
<accession>A0AAN5CV92</accession>
<dbReference type="InterPro" id="IPR019408">
    <property type="entry name" value="7TM_GPCR_serpentine_rcpt_Srab"/>
</dbReference>